<keyword evidence="2" id="KW-1185">Reference proteome</keyword>
<comment type="caution">
    <text evidence="1">The sequence shown here is derived from an EMBL/GenBank/DDBJ whole genome shotgun (WGS) entry which is preliminary data.</text>
</comment>
<reference evidence="1 2" key="2">
    <citation type="journal article" date="2022" name="Mol. Ecol. Resour.">
        <title>The genomes of chicory, endive, great burdock and yacon provide insights into Asteraceae paleo-polyploidization history and plant inulin production.</title>
        <authorList>
            <person name="Fan W."/>
            <person name="Wang S."/>
            <person name="Wang H."/>
            <person name="Wang A."/>
            <person name="Jiang F."/>
            <person name="Liu H."/>
            <person name="Zhao H."/>
            <person name="Xu D."/>
            <person name="Zhang Y."/>
        </authorList>
    </citation>
    <scope>NUCLEOTIDE SEQUENCE [LARGE SCALE GENOMIC DNA]</scope>
    <source>
        <strain evidence="2">cv. Niubang</strain>
    </source>
</reference>
<evidence type="ECO:0000313" key="1">
    <source>
        <dbReference type="EMBL" id="KAI3667019.1"/>
    </source>
</evidence>
<gene>
    <name evidence="1" type="ORF">L6452_42061</name>
</gene>
<evidence type="ECO:0000313" key="2">
    <source>
        <dbReference type="Proteomes" id="UP001055879"/>
    </source>
</evidence>
<dbReference type="Proteomes" id="UP001055879">
    <property type="component" value="Linkage Group LG17"/>
</dbReference>
<proteinExistence type="predicted"/>
<name>A0ACB8XHW7_ARCLA</name>
<dbReference type="EMBL" id="CM042063">
    <property type="protein sequence ID" value="KAI3667019.1"/>
    <property type="molecule type" value="Genomic_DNA"/>
</dbReference>
<reference evidence="2" key="1">
    <citation type="journal article" date="2022" name="Mol. Ecol. Resour.">
        <title>The genomes of chicory, endive, great burdock and yacon provide insights into Asteraceae palaeo-polyploidization history and plant inulin production.</title>
        <authorList>
            <person name="Fan W."/>
            <person name="Wang S."/>
            <person name="Wang H."/>
            <person name="Wang A."/>
            <person name="Jiang F."/>
            <person name="Liu H."/>
            <person name="Zhao H."/>
            <person name="Xu D."/>
            <person name="Zhang Y."/>
        </authorList>
    </citation>
    <scope>NUCLEOTIDE SEQUENCE [LARGE SCALE GENOMIC DNA]</scope>
    <source>
        <strain evidence="2">cv. Niubang</strain>
    </source>
</reference>
<sequence>MTRVLQQLMYKTQVPSHCIQLQFGPFNSTSQRRWKKPAVTAQTRLEDRTRDLKLDYLMTNIRKLSLILSLRDLMCARRRGPFVSVQIMSRWNNIVGLNVPIGGFLRKYPHVFDVFTHPIKRNICCKLTSKMIMLLREESNVIRDMELDNVRRIKKLLMISVTGTLHIHALRLIKRELGLPEDFRESILAKYSSEFELVDLEIVRLINRDGVDEGLQVAEVEKWREREYREKWLSEFETKYAFPINFPTGFKIKAGLKGKLKDWQRLPYVKPYERKEAFRASTCGGIERFEKRAVGILHELLSLTVEKMVEVERLAHFRRDFGIPVNVHELILKHPGIFYISTRGSTQMLFLREAYCKDCLVSPNPVYVVRRKMLDLILLGCRSTRELDSPKQVKESVGDQNRGGVAQSDFVTSILENLDDNNDGNNENGEDTGEEKRHLLHDNRKSKCSSFLETSTLGDPRSTCLVVFLPLFLGSLVRNLLCLCGPAMVVKLDASLNCQPGMEETAITIIIEYGSVALELKLLKSLYLLQAENYDKSLAIFRSVVW</sequence>
<accession>A0ACB8XHW7</accession>
<organism evidence="1 2">
    <name type="scientific">Arctium lappa</name>
    <name type="common">Greater burdock</name>
    <name type="synonym">Lappa major</name>
    <dbReference type="NCBI Taxonomy" id="4217"/>
    <lineage>
        <taxon>Eukaryota</taxon>
        <taxon>Viridiplantae</taxon>
        <taxon>Streptophyta</taxon>
        <taxon>Embryophyta</taxon>
        <taxon>Tracheophyta</taxon>
        <taxon>Spermatophyta</taxon>
        <taxon>Magnoliopsida</taxon>
        <taxon>eudicotyledons</taxon>
        <taxon>Gunneridae</taxon>
        <taxon>Pentapetalae</taxon>
        <taxon>asterids</taxon>
        <taxon>campanulids</taxon>
        <taxon>Asterales</taxon>
        <taxon>Asteraceae</taxon>
        <taxon>Carduoideae</taxon>
        <taxon>Cardueae</taxon>
        <taxon>Arctiinae</taxon>
        <taxon>Arctium</taxon>
    </lineage>
</organism>
<protein>
    <submittedName>
        <fullName evidence="1">Uncharacterized protein</fullName>
    </submittedName>
</protein>